<reference evidence="1 2" key="1">
    <citation type="journal article" date="2018" name="Front. Plant Sci.">
        <title>Red Clover (Trifolium pratense) and Zigzag Clover (T. medium) - A Picture of Genomic Similarities and Differences.</title>
        <authorList>
            <person name="Dluhosova J."/>
            <person name="Istvanek J."/>
            <person name="Nedelnik J."/>
            <person name="Repkova J."/>
        </authorList>
    </citation>
    <scope>NUCLEOTIDE SEQUENCE [LARGE SCALE GENOMIC DNA]</scope>
    <source>
        <strain evidence="2">cv. 10/8</strain>
        <tissue evidence="1">Leaf</tissue>
    </source>
</reference>
<proteinExistence type="predicted"/>
<sequence length="30" mass="3378">MELTSQGAGTYWYLPPECFELSKTPLISSK</sequence>
<dbReference type="EMBL" id="LXQA010139322">
    <property type="protein sequence ID" value="MCI24050.1"/>
    <property type="molecule type" value="Genomic_DNA"/>
</dbReference>
<keyword evidence="2" id="KW-1185">Reference proteome</keyword>
<dbReference type="Proteomes" id="UP000265520">
    <property type="component" value="Unassembled WGS sequence"/>
</dbReference>
<evidence type="ECO:0000313" key="1">
    <source>
        <dbReference type="EMBL" id="MCI24050.1"/>
    </source>
</evidence>
<name>A0A392QK15_9FABA</name>
<keyword evidence="1" id="KW-0418">Kinase</keyword>
<protein>
    <submittedName>
        <fullName evidence="1">Serine/threonine-protein kinase TOUSLED-like</fullName>
    </submittedName>
</protein>
<dbReference type="AlphaFoldDB" id="A0A392QK15"/>
<keyword evidence="1" id="KW-0808">Transferase</keyword>
<evidence type="ECO:0000313" key="2">
    <source>
        <dbReference type="Proteomes" id="UP000265520"/>
    </source>
</evidence>
<organism evidence="1 2">
    <name type="scientific">Trifolium medium</name>
    <dbReference type="NCBI Taxonomy" id="97028"/>
    <lineage>
        <taxon>Eukaryota</taxon>
        <taxon>Viridiplantae</taxon>
        <taxon>Streptophyta</taxon>
        <taxon>Embryophyta</taxon>
        <taxon>Tracheophyta</taxon>
        <taxon>Spermatophyta</taxon>
        <taxon>Magnoliopsida</taxon>
        <taxon>eudicotyledons</taxon>
        <taxon>Gunneridae</taxon>
        <taxon>Pentapetalae</taxon>
        <taxon>rosids</taxon>
        <taxon>fabids</taxon>
        <taxon>Fabales</taxon>
        <taxon>Fabaceae</taxon>
        <taxon>Papilionoideae</taxon>
        <taxon>50 kb inversion clade</taxon>
        <taxon>NPAAA clade</taxon>
        <taxon>Hologalegina</taxon>
        <taxon>IRL clade</taxon>
        <taxon>Trifolieae</taxon>
        <taxon>Trifolium</taxon>
    </lineage>
</organism>
<comment type="caution">
    <text evidence="1">The sequence shown here is derived from an EMBL/GenBank/DDBJ whole genome shotgun (WGS) entry which is preliminary data.</text>
</comment>
<dbReference type="GO" id="GO:0016301">
    <property type="term" value="F:kinase activity"/>
    <property type="evidence" value="ECO:0007669"/>
    <property type="project" value="UniProtKB-KW"/>
</dbReference>
<feature type="non-terminal residue" evidence="1">
    <location>
        <position position="30"/>
    </location>
</feature>
<accession>A0A392QK15</accession>